<keyword evidence="2" id="KW-1185">Reference proteome</keyword>
<reference evidence="1 2" key="1">
    <citation type="submission" date="2018-07" db="EMBL/GenBank/DDBJ databases">
        <title>Genomic Encyclopedia of Type Strains, Phase IV (KMG-IV): sequencing the most valuable type-strain genomes for metagenomic binning, comparative biology and taxonomic classification.</title>
        <authorList>
            <person name="Goeker M."/>
        </authorList>
    </citation>
    <scope>NUCLEOTIDE SEQUENCE [LARGE SCALE GENOMIC DNA]</scope>
    <source>
        <strain evidence="1 2">DSM 14324</strain>
    </source>
</reference>
<dbReference type="EMBL" id="QRDJ01000007">
    <property type="protein sequence ID" value="REC94916.1"/>
    <property type="molecule type" value="Genomic_DNA"/>
</dbReference>
<sequence>MLDPAYLKSLLTLINDKHYTGMHAADLADELAPESEAPIEFTEAGHKFKYHMDEARQAGLIRQRDKPSADGWGLFVSVDGHWSFTCVALVLTPVGGEFLEELNKPKGIERLKNGLRSVGAAAGTEALKFGVAEVLKAATSGSV</sequence>
<proteinExistence type="predicted"/>
<dbReference type="RefSeq" id="WP_115854003.1">
    <property type="nucleotide sequence ID" value="NZ_QRDJ01000007.1"/>
</dbReference>
<evidence type="ECO:0008006" key="3">
    <source>
        <dbReference type="Google" id="ProtNLM"/>
    </source>
</evidence>
<dbReference type="OrthoDB" id="6183567at2"/>
<accession>A0A3D9DVZ4</accession>
<dbReference type="Proteomes" id="UP000256334">
    <property type="component" value="Unassembled WGS sequence"/>
</dbReference>
<protein>
    <recommendedName>
        <fullName evidence="3">DUF2513 domain-containing protein</fullName>
    </recommendedName>
</protein>
<name>A0A3D9DVZ4_9GAMM</name>
<evidence type="ECO:0000313" key="1">
    <source>
        <dbReference type="EMBL" id="REC94916.1"/>
    </source>
</evidence>
<dbReference type="AlphaFoldDB" id="A0A3D9DVZ4"/>
<organism evidence="1 2">
    <name type="scientific">Kushneria indalinina DSM 14324</name>
    <dbReference type="NCBI Taxonomy" id="1122140"/>
    <lineage>
        <taxon>Bacteria</taxon>
        <taxon>Pseudomonadati</taxon>
        <taxon>Pseudomonadota</taxon>
        <taxon>Gammaproteobacteria</taxon>
        <taxon>Oceanospirillales</taxon>
        <taxon>Halomonadaceae</taxon>
        <taxon>Kushneria</taxon>
    </lineage>
</organism>
<comment type="caution">
    <text evidence="1">The sequence shown here is derived from an EMBL/GenBank/DDBJ whole genome shotgun (WGS) entry which is preliminary data.</text>
</comment>
<evidence type="ECO:0000313" key="2">
    <source>
        <dbReference type="Proteomes" id="UP000256334"/>
    </source>
</evidence>
<gene>
    <name evidence="1" type="ORF">C8D72_1745</name>
</gene>